<feature type="domain" description="DUF2264" evidence="2">
    <location>
        <begin position="417"/>
        <end position="701"/>
    </location>
</feature>
<proteinExistence type="predicted"/>
<dbReference type="InterPro" id="IPR049237">
    <property type="entry name" value="DUF2264_C"/>
</dbReference>
<dbReference type="InterPro" id="IPR016624">
    <property type="entry name" value="UCP014753"/>
</dbReference>
<dbReference type="PANTHER" id="PTHR35339:SF2">
    <property type="entry name" value="DUF2264 DOMAIN-CONTAINING PROTEIN-RELATED"/>
    <property type="match status" value="1"/>
</dbReference>
<dbReference type="Pfam" id="PF10022">
    <property type="entry name" value="DUF2264"/>
    <property type="match status" value="1"/>
</dbReference>
<protein>
    <recommendedName>
        <fullName evidence="5">DUF2264 domain protein</fullName>
    </recommendedName>
</protein>
<organism evidence="3 4">
    <name type="scientific">Cordyceps militaris</name>
    <name type="common">Caterpillar fungus</name>
    <name type="synonym">Clavaria militaris</name>
    <dbReference type="NCBI Taxonomy" id="73501"/>
    <lineage>
        <taxon>Eukaryota</taxon>
        <taxon>Fungi</taxon>
        <taxon>Dikarya</taxon>
        <taxon>Ascomycota</taxon>
        <taxon>Pezizomycotina</taxon>
        <taxon>Sordariomycetes</taxon>
        <taxon>Hypocreomycetidae</taxon>
        <taxon>Hypocreales</taxon>
        <taxon>Cordycipitaceae</taxon>
        <taxon>Cordyceps</taxon>
    </lineage>
</organism>
<evidence type="ECO:0000259" key="2">
    <source>
        <dbReference type="Pfam" id="PF20938"/>
    </source>
</evidence>
<dbReference type="PIRSF" id="PIRSF014753">
    <property type="entry name" value="UCP014753"/>
    <property type="match status" value="1"/>
</dbReference>
<dbReference type="Pfam" id="PF20938">
    <property type="entry name" value="DUF2264_C"/>
    <property type="match status" value="1"/>
</dbReference>
<accession>A0A2H4SI10</accession>
<dbReference type="PANTHER" id="PTHR35339">
    <property type="entry name" value="LINALOOL DEHYDRATASE_ISOMERASE DOMAIN-CONTAINING PROTEIN"/>
    <property type="match status" value="1"/>
</dbReference>
<dbReference type="VEuPathDB" id="FungiDB:CCM_07978"/>
<dbReference type="InterPro" id="IPR049349">
    <property type="entry name" value="DUF2264_N"/>
</dbReference>
<dbReference type="OrthoDB" id="5150166at2759"/>
<dbReference type="VEuPathDB" id="FungiDB:A9K55_007051"/>
<evidence type="ECO:0000313" key="4">
    <source>
        <dbReference type="Proteomes" id="UP000323067"/>
    </source>
</evidence>
<evidence type="ECO:0000259" key="1">
    <source>
        <dbReference type="Pfam" id="PF10022"/>
    </source>
</evidence>
<evidence type="ECO:0008006" key="5">
    <source>
        <dbReference type="Google" id="ProtNLM"/>
    </source>
</evidence>
<name>A0A2H4SI10_CORMI</name>
<evidence type="ECO:0000313" key="3">
    <source>
        <dbReference type="EMBL" id="ATY62739.1"/>
    </source>
</evidence>
<reference evidence="3 4" key="1">
    <citation type="journal article" date="2017" name="BMC Genomics">
        <title>Chromosome level assembly and secondary metabolite potential of the parasitic fungus Cordyceps militaris.</title>
        <authorList>
            <person name="Kramer G.J."/>
            <person name="Nodwell J.R."/>
        </authorList>
    </citation>
    <scope>NUCLEOTIDE SEQUENCE [LARGE SCALE GENOMIC DNA]</scope>
    <source>
        <strain evidence="3 4">ATCC 34164</strain>
    </source>
</reference>
<feature type="domain" description="DUF2264" evidence="1">
    <location>
        <begin position="15"/>
        <end position="402"/>
    </location>
</feature>
<dbReference type="EMBL" id="CP023324">
    <property type="protein sequence ID" value="ATY62739.1"/>
    <property type="molecule type" value="Genomic_DNA"/>
</dbReference>
<gene>
    <name evidence="3" type="ORF">A9K55_007051</name>
</gene>
<dbReference type="AlphaFoldDB" id="A0A2H4SI10"/>
<sequence length="730" mass="80778">MPPLPGFSGNGFTSRSEAVAASKALLRPLAPYLSQGHARVKIPVTSGAHFDDTAGELEGYARPLWVVATLLAARRHHTDEADAASGELLNHWVKGLQNGVDPSHAEYWGAIGDWDQRMVEAEVISFALLSAPADFYTPLDETAKSNLKAWLNGLNGKIMPENNWRWFRVFSNLALIQVCGEDRDTYWPLIKQDLDTLDQFYLADGWSSDGIWRPAVTDVKDEGTGENAARGRHADYYSGSFAIQFSQILYTKFAAELDPQRCSIFKKRAHEFIQSFWSYFDTDGTSTSSPRSAIPFGRSLCYKFAMGAFYAAFAYAGLCDDSHSLTSHGAVKGMLLRHMRWWAAHSQDIFWPDGTLNIGYLYPNMYMCENYNSPQSPYWALKSLIVIALAQNDPFWVAPELPHPLQTTMAEPSQTSVQVVKPARQIVCHSASGRHHFLLSSGQFCVWPMKATQAKYAKFAYSSAFGFSVPTGPLLAQMAPDSTLALSRDGGETWAQRWISIGETEFRLVAVEGQSAGVTAMVSRWKPWSSANVTIESTSIPPCDKWPDWHVRVHRVRSYDPLESPFTAVEGGFAISAPRKGDNRVMQTTKLPDAAHVSLDKMDQDGMAMETAHEALVVSEAGASGIVDFSPRSHGAIARGDVMRPDPNTNIMVTKTMIPNIRHERKSWDAEEVIIASGVFAVAGKEGNSKETEARWLRRPGLSFSAQGEKKSDKTAISIFADISSQCFRS</sequence>
<dbReference type="Proteomes" id="UP000323067">
    <property type="component" value="Chromosome vii"/>
</dbReference>